<keyword evidence="4" id="KW-0378">Hydrolase</keyword>
<dbReference type="PANTHER" id="PTHR12604:SF4">
    <property type="entry name" value="X-RAY REPAIR CROSS-COMPLEMENTING PROTEIN 5"/>
    <property type="match status" value="1"/>
</dbReference>
<dbReference type="Gene3D" id="3.40.50.410">
    <property type="entry name" value="von Willebrand factor, type A domain"/>
    <property type="match status" value="1"/>
</dbReference>
<evidence type="ECO:0000256" key="2">
    <source>
        <dbReference type="ARBA" id="ARBA00022741"/>
    </source>
</evidence>
<comment type="subcellular location">
    <subcellularLocation>
        <location evidence="1">Nucleus</location>
    </subcellularLocation>
</comment>
<keyword evidence="9" id="KW-0234">DNA repair</keyword>
<feature type="domain" description="Ku" evidence="11">
    <location>
        <begin position="275"/>
        <end position="426"/>
    </location>
</feature>
<organism evidence="12 13">
    <name type="scientific">Diaphorina citri</name>
    <name type="common">Asian citrus psyllid</name>
    <dbReference type="NCBI Taxonomy" id="121845"/>
    <lineage>
        <taxon>Eukaryota</taxon>
        <taxon>Metazoa</taxon>
        <taxon>Ecdysozoa</taxon>
        <taxon>Arthropoda</taxon>
        <taxon>Hexapoda</taxon>
        <taxon>Insecta</taxon>
        <taxon>Pterygota</taxon>
        <taxon>Neoptera</taxon>
        <taxon>Paraneoptera</taxon>
        <taxon>Hemiptera</taxon>
        <taxon>Sternorrhyncha</taxon>
        <taxon>Psylloidea</taxon>
        <taxon>Psyllidae</taxon>
        <taxon>Diaphorininae</taxon>
        <taxon>Diaphorina</taxon>
    </lineage>
</organism>
<reference evidence="13" key="1">
    <citation type="submission" date="2025-08" db="UniProtKB">
        <authorList>
            <consortium name="RefSeq"/>
        </authorList>
    </citation>
    <scope>IDENTIFICATION</scope>
</reference>
<name>A0A1S3D925_DIACI</name>
<dbReference type="PANTHER" id="PTHR12604">
    <property type="entry name" value="KU AUTOANTIGEN DNA HELICASE"/>
    <property type="match status" value="1"/>
</dbReference>
<dbReference type="InterPro" id="IPR016194">
    <property type="entry name" value="SPOC-like_C_dom_sf"/>
</dbReference>
<keyword evidence="8" id="KW-0233">DNA recombination</keyword>
<accession>A0A1S3D925</accession>
<dbReference type="Proteomes" id="UP000079169">
    <property type="component" value="Unplaced"/>
</dbReference>
<dbReference type="GO" id="GO:0043564">
    <property type="term" value="C:Ku70:Ku80 complex"/>
    <property type="evidence" value="ECO:0007669"/>
    <property type="project" value="TreeGrafter"/>
</dbReference>
<dbReference type="GO" id="GO:0000723">
    <property type="term" value="P:telomere maintenance"/>
    <property type="evidence" value="ECO:0007669"/>
    <property type="project" value="TreeGrafter"/>
</dbReference>
<evidence type="ECO:0000259" key="11">
    <source>
        <dbReference type="SMART" id="SM00559"/>
    </source>
</evidence>
<dbReference type="GO" id="GO:0006310">
    <property type="term" value="P:DNA recombination"/>
    <property type="evidence" value="ECO:0007669"/>
    <property type="project" value="UniProtKB-KW"/>
</dbReference>
<evidence type="ECO:0000313" key="13">
    <source>
        <dbReference type="RefSeq" id="XP_008476988.1"/>
    </source>
</evidence>
<evidence type="ECO:0000256" key="1">
    <source>
        <dbReference type="ARBA" id="ARBA00004123"/>
    </source>
</evidence>
<dbReference type="GO" id="GO:0004386">
    <property type="term" value="F:helicase activity"/>
    <property type="evidence" value="ECO:0007669"/>
    <property type="project" value="UniProtKB-KW"/>
</dbReference>
<keyword evidence="2" id="KW-0547">Nucleotide-binding</keyword>
<keyword evidence="6" id="KW-0067">ATP-binding</keyword>
<evidence type="ECO:0000313" key="12">
    <source>
        <dbReference type="Proteomes" id="UP000079169"/>
    </source>
</evidence>
<evidence type="ECO:0000256" key="9">
    <source>
        <dbReference type="ARBA" id="ARBA00023204"/>
    </source>
</evidence>
<proteinExistence type="predicted"/>
<keyword evidence="10" id="KW-0539">Nucleus</keyword>
<dbReference type="GeneID" id="103513911"/>
<dbReference type="GO" id="GO:0003690">
    <property type="term" value="F:double-stranded DNA binding"/>
    <property type="evidence" value="ECO:0007669"/>
    <property type="project" value="TreeGrafter"/>
</dbReference>
<dbReference type="SMART" id="SM00559">
    <property type="entry name" value="Ku78"/>
    <property type="match status" value="1"/>
</dbReference>
<keyword evidence="7" id="KW-0238">DNA-binding</keyword>
<dbReference type="Gene3D" id="2.40.290.10">
    <property type="match status" value="1"/>
</dbReference>
<dbReference type="InterPro" id="IPR036465">
    <property type="entry name" value="vWFA_dom_sf"/>
</dbReference>
<evidence type="ECO:0000256" key="8">
    <source>
        <dbReference type="ARBA" id="ARBA00023172"/>
    </source>
</evidence>
<dbReference type="RefSeq" id="XP_008476988.1">
    <property type="nucleotide sequence ID" value="XM_008478766.3"/>
</dbReference>
<dbReference type="InterPro" id="IPR005161">
    <property type="entry name" value="Ku_N"/>
</dbReference>
<dbReference type="STRING" id="121845.A0A1S3D925"/>
<keyword evidence="12" id="KW-1185">Reference proteome</keyword>
<evidence type="ECO:0000256" key="6">
    <source>
        <dbReference type="ARBA" id="ARBA00022840"/>
    </source>
</evidence>
<evidence type="ECO:0000256" key="10">
    <source>
        <dbReference type="ARBA" id="ARBA00023242"/>
    </source>
</evidence>
<protein>
    <submittedName>
        <fullName evidence="13">X-ray repair cross-complementing protein 5-like</fullName>
    </submittedName>
</protein>
<dbReference type="SUPFAM" id="SSF100939">
    <property type="entry name" value="SPOC domain-like"/>
    <property type="match status" value="1"/>
</dbReference>
<dbReference type="Pfam" id="PF03731">
    <property type="entry name" value="Ku_N"/>
    <property type="match status" value="1"/>
</dbReference>
<evidence type="ECO:0000256" key="5">
    <source>
        <dbReference type="ARBA" id="ARBA00022806"/>
    </source>
</evidence>
<dbReference type="AlphaFoldDB" id="A0A1S3D925"/>
<dbReference type="KEGG" id="dci:103513911"/>
<dbReference type="PaxDb" id="121845-A0A1S3D925"/>
<gene>
    <name evidence="13" type="primary">LOC103513911</name>
</gene>
<sequence>MPPRKPKPKNLLILLVDVGVNITDFDKVKTCAFNIYKGKLFKEKSLDEIGLLVIGSEESENPSNYEHICVASAPGLAAWSILKAIHNLEQNKQTSGDWLQGLAVACDLLEQYSEGQSYAKVGFILISNFESSVDASLLPGVQKTLCQHAVDLICIGLSESNDSLVTQYPPSYQCLSQLATMPNVELSSVYQSIEETKFTPREVKNSMPWNVDFYIGDLPVPITGYKWVGKEYGNIWSKIKQESEVKEEASTSASVTKPQYVVASKVYTQKSDPTQPPLEEHEVVRGYYYGNTIIPMTSAEKAAMKYQSGERGLKLICFTTKSNVPLYLLQGDTVYIITASTKSKDNTLLLSLIKQLHSEGLVAIVRHVYSKNSTPNIQVLYPVMEEAEESEDQDDDATKHKYYFAMADLPFAQQMTDISSASDVANFSHYFDKTHDEGFSQETQDAMETYIERLDLVKEAQYAEDIPYLPEVSRNPSIQIQCHLQVEKCLSPHADLAKRELPSHIRQLYEPRPIVHHVAGELKQALGEIRPTSADVKDEDI</sequence>
<keyword evidence="5" id="KW-0347">Helicase</keyword>
<evidence type="ECO:0000256" key="4">
    <source>
        <dbReference type="ARBA" id="ARBA00022801"/>
    </source>
</evidence>
<dbReference type="GO" id="GO:0006303">
    <property type="term" value="P:double-strand break repair via nonhomologous end joining"/>
    <property type="evidence" value="ECO:0007669"/>
    <property type="project" value="InterPro"/>
</dbReference>
<evidence type="ECO:0000256" key="3">
    <source>
        <dbReference type="ARBA" id="ARBA00022763"/>
    </source>
</evidence>
<dbReference type="GO" id="GO:0016787">
    <property type="term" value="F:hydrolase activity"/>
    <property type="evidence" value="ECO:0007669"/>
    <property type="project" value="UniProtKB-KW"/>
</dbReference>
<dbReference type="Pfam" id="PF02735">
    <property type="entry name" value="Ku"/>
    <property type="match status" value="1"/>
</dbReference>
<dbReference type="GO" id="GO:0005524">
    <property type="term" value="F:ATP binding"/>
    <property type="evidence" value="ECO:0007669"/>
    <property type="project" value="UniProtKB-KW"/>
</dbReference>
<evidence type="ECO:0000256" key="7">
    <source>
        <dbReference type="ARBA" id="ARBA00023125"/>
    </source>
</evidence>
<keyword evidence="3" id="KW-0227">DNA damage</keyword>
<dbReference type="GO" id="GO:0042162">
    <property type="term" value="F:telomeric DNA binding"/>
    <property type="evidence" value="ECO:0007669"/>
    <property type="project" value="TreeGrafter"/>
</dbReference>
<dbReference type="SUPFAM" id="SSF53300">
    <property type="entry name" value="vWA-like"/>
    <property type="match status" value="1"/>
</dbReference>
<dbReference type="OMA" id="MASNKEC"/>
<dbReference type="InterPro" id="IPR006164">
    <property type="entry name" value="DNA_bd_Ku70/Ku80"/>
</dbReference>